<proteinExistence type="predicted"/>
<reference evidence="2" key="1">
    <citation type="submission" date="2023-03" db="EMBL/GenBank/DDBJ databases">
        <title>Massive genome expansion in bonnet fungi (Mycena s.s.) driven by repeated elements and novel gene families across ecological guilds.</title>
        <authorList>
            <consortium name="Lawrence Berkeley National Laboratory"/>
            <person name="Harder C.B."/>
            <person name="Miyauchi S."/>
            <person name="Viragh M."/>
            <person name="Kuo A."/>
            <person name="Thoen E."/>
            <person name="Andreopoulos B."/>
            <person name="Lu D."/>
            <person name="Skrede I."/>
            <person name="Drula E."/>
            <person name="Henrissat B."/>
            <person name="Morin E."/>
            <person name="Kohler A."/>
            <person name="Barry K."/>
            <person name="LaButti K."/>
            <person name="Morin E."/>
            <person name="Salamov A."/>
            <person name="Lipzen A."/>
            <person name="Mereny Z."/>
            <person name="Hegedus B."/>
            <person name="Baldrian P."/>
            <person name="Stursova M."/>
            <person name="Weitz H."/>
            <person name="Taylor A."/>
            <person name="Grigoriev I.V."/>
            <person name="Nagy L.G."/>
            <person name="Martin F."/>
            <person name="Kauserud H."/>
        </authorList>
    </citation>
    <scope>NUCLEOTIDE SEQUENCE</scope>
    <source>
        <strain evidence="2">CBHHK182m</strain>
    </source>
</reference>
<dbReference type="AlphaFoldDB" id="A0AAD7JSU0"/>
<evidence type="ECO:0000313" key="2">
    <source>
        <dbReference type="EMBL" id="KAJ7769511.1"/>
    </source>
</evidence>
<evidence type="ECO:0000259" key="1">
    <source>
        <dbReference type="Pfam" id="PF18021"/>
    </source>
</evidence>
<comment type="caution">
    <text evidence="2">The sequence shown here is derived from an EMBL/GenBank/DDBJ whole genome shotgun (WGS) entry which is preliminary data.</text>
</comment>
<dbReference type="SUPFAM" id="SSF54001">
    <property type="entry name" value="Cysteine proteinases"/>
    <property type="match status" value="1"/>
</dbReference>
<name>A0AAD7JSU0_9AGAR</name>
<accession>A0AAD7JSU0</accession>
<organism evidence="2 3">
    <name type="scientific">Mycena metata</name>
    <dbReference type="NCBI Taxonomy" id="1033252"/>
    <lineage>
        <taxon>Eukaryota</taxon>
        <taxon>Fungi</taxon>
        <taxon>Dikarya</taxon>
        <taxon>Basidiomycota</taxon>
        <taxon>Agaricomycotina</taxon>
        <taxon>Agaricomycetes</taxon>
        <taxon>Agaricomycetidae</taxon>
        <taxon>Agaricales</taxon>
        <taxon>Marasmiineae</taxon>
        <taxon>Mycenaceae</taxon>
        <taxon>Mycena</taxon>
    </lineage>
</organism>
<feature type="domain" description="Agglutinin C-terminal" evidence="1">
    <location>
        <begin position="68"/>
        <end position="155"/>
    </location>
</feature>
<dbReference type="EMBL" id="JARKIB010000018">
    <property type="protein sequence ID" value="KAJ7769511.1"/>
    <property type="molecule type" value="Genomic_DNA"/>
</dbReference>
<keyword evidence="3" id="KW-1185">Reference proteome</keyword>
<gene>
    <name evidence="2" type="ORF">B0H16DRAFT_256711</name>
</gene>
<dbReference type="Gene3D" id="3.30.460.70">
    <property type="match status" value="1"/>
</dbReference>
<dbReference type="Proteomes" id="UP001215598">
    <property type="component" value="Unassembled WGS sequence"/>
</dbReference>
<protein>
    <recommendedName>
        <fullName evidence="1">Agglutinin C-terminal domain-containing protein</fullName>
    </recommendedName>
</protein>
<sequence>MNLKDGRSGNETPIVGFADTAGTSAAQDELWQFTLRSVTVSDVRTVLERSAQRVDDIHVVSKNRILYVPPAALLAHLWRETPLVSMFCKSVFSDQYQMGLAFKTAVTMWAAQHIKADDISVLFGLVCQQDNGEACNWTLNEDHSSILVVSPMDGSVVKYANDHSSWGFF</sequence>
<dbReference type="InterPro" id="IPR038765">
    <property type="entry name" value="Papain-like_cys_pep_sf"/>
</dbReference>
<evidence type="ECO:0000313" key="3">
    <source>
        <dbReference type="Proteomes" id="UP001215598"/>
    </source>
</evidence>
<dbReference type="Pfam" id="PF18021">
    <property type="entry name" value="Agglutinin_C"/>
    <property type="match status" value="1"/>
</dbReference>
<dbReference type="InterPro" id="IPR040600">
    <property type="entry name" value="Agglutinin_C"/>
</dbReference>